<dbReference type="InterPro" id="IPR009100">
    <property type="entry name" value="AcylCoA_DH/oxidase_NM_dom_sf"/>
</dbReference>
<dbReference type="Pfam" id="PF02770">
    <property type="entry name" value="Acyl-CoA_dh_M"/>
    <property type="match status" value="1"/>
</dbReference>
<evidence type="ECO:0000259" key="7">
    <source>
        <dbReference type="Pfam" id="PF18158"/>
    </source>
</evidence>
<protein>
    <submittedName>
        <fullName evidence="9">Acyl-CoA dehydrogenase</fullName>
    </submittedName>
</protein>
<dbReference type="InterPro" id="IPR006091">
    <property type="entry name" value="Acyl-CoA_Oxase/DH_mid-dom"/>
</dbReference>
<dbReference type="PANTHER" id="PTHR42707:SF2">
    <property type="entry name" value="ACD11 DEHYDROGENASE"/>
    <property type="match status" value="1"/>
</dbReference>
<dbReference type="SUPFAM" id="SSF47203">
    <property type="entry name" value="Acyl-CoA dehydrogenase C-terminal domain-like"/>
    <property type="match status" value="1"/>
</dbReference>
<evidence type="ECO:0000313" key="10">
    <source>
        <dbReference type="Proteomes" id="UP001431209"/>
    </source>
</evidence>
<name>A0AAW2ZB12_9EUKA</name>
<feature type="domain" description="Adaptive response protein AidB N-terminal" evidence="7">
    <location>
        <begin position="17"/>
        <end position="109"/>
    </location>
</feature>
<dbReference type="Gene3D" id="6.10.250.600">
    <property type="match status" value="1"/>
</dbReference>
<dbReference type="EMBL" id="JAOPGA020001192">
    <property type="protein sequence ID" value="KAL0485954.1"/>
    <property type="molecule type" value="Genomic_DNA"/>
</dbReference>
<reference evidence="9 10" key="1">
    <citation type="submission" date="2024-03" db="EMBL/GenBank/DDBJ databases">
        <title>The Acrasis kona genome and developmental transcriptomes reveal deep origins of eukaryotic multicellular pathways.</title>
        <authorList>
            <person name="Sheikh S."/>
            <person name="Fu C.-J."/>
            <person name="Brown M.W."/>
            <person name="Baldauf S.L."/>
        </authorList>
    </citation>
    <scope>NUCLEOTIDE SEQUENCE [LARGE SCALE GENOMIC DNA]</scope>
    <source>
        <strain evidence="9 10">ATCC MYA-3509</strain>
    </source>
</reference>
<dbReference type="PANTHER" id="PTHR42707">
    <property type="entry name" value="ACYL-COA DEHYDROGENASE"/>
    <property type="match status" value="1"/>
</dbReference>
<feature type="domain" description="Acyl-CoA dehydrogenase 11-like C-terminal" evidence="8">
    <location>
        <begin position="452"/>
        <end position="526"/>
    </location>
</feature>
<dbReference type="InterPro" id="IPR052904">
    <property type="entry name" value="Acyl-CoA_dehydrogenase-like"/>
</dbReference>
<evidence type="ECO:0000256" key="3">
    <source>
        <dbReference type="ARBA" id="ARBA00022827"/>
    </source>
</evidence>
<dbReference type="SUPFAM" id="SSF56645">
    <property type="entry name" value="Acyl-CoA dehydrogenase NM domain-like"/>
    <property type="match status" value="1"/>
</dbReference>
<dbReference type="InterPro" id="IPR009075">
    <property type="entry name" value="AcylCo_DH/oxidase_C"/>
</dbReference>
<dbReference type="Pfam" id="PF22217">
    <property type="entry name" value="ACDH-11_C"/>
    <property type="match status" value="1"/>
</dbReference>
<dbReference type="InterPro" id="IPR036250">
    <property type="entry name" value="AcylCo_DH-like_C"/>
</dbReference>
<evidence type="ECO:0000256" key="4">
    <source>
        <dbReference type="RuleBase" id="RU362125"/>
    </source>
</evidence>
<evidence type="ECO:0000256" key="2">
    <source>
        <dbReference type="ARBA" id="ARBA00022630"/>
    </source>
</evidence>
<gene>
    <name evidence="9" type="ORF">AKO1_001687</name>
</gene>
<organism evidence="9 10">
    <name type="scientific">Acrasis kona</name>
    <dbReference type="NCBI Taxonomy" id="1008807"/>
    <lineage>
        <taxon>Eukaryota</taxon>
        <taxon>Discoba</taxon>
        <taxon>Heterolobosea</taxon>
        <taxon>Tetramitia</taxon>
        <taxon>Eutetramitia</taxon>
        <taxon>Acrasidae</taxon>
        <taxon>Acrasis</taxon>
    </lineage>
</organism>
<keyword evidence="10" id="KW-1185">Reference proteome</keyword>
<dbReference type="Pfam" id="PF18158">
    <property type="entry name" value="AidB_N"/>
    <property type="match status" value="1"/>
</dbReference>
<dbReference type="Gene3D" id="2.40.110.20">
    <property type="match status" value="1"/>
</dbReference>
<comment type="cofactor">
    <cofactor evidence="4">
        <name>FAD</name>
        <dbReference type="ChEBI" id="CHEBI:57692"/>
    </cofactor>
</comment>
<feature type="domain" description="Acyl-CoA dehydrogenase/oxidase C-terminal" evidence="5">
    <location>
        <begin position="267"/>
        <end position="430"/>
    </location>
</feature>
<accession>A0AAW2ZB12</accession>
<dbReference type="Gene3D" id="1.20.140.10">
    <property type="entry name" value="Butyryl-CoA Dehydrogenase, subunit A, domain 3"/>
    <property type="match status" value="1"/>
</dbReference>
<evidence type="ECO:0000259" key="5">
    <source>
        <dbReference type="Pfam" id="PF00441"/>
    </source>
</evidence>
<evidence type="ECO:0000259" key="8">
    <source>
        <dbReference type="Pfam" id="PF22217"/>
    </source>
</evidence>
<evidence type="ECO:0000313" key="9">
    <source>
        <dbReference type="EMBL" id="KAL0485954.1"/>
    </source>
</evidence>
<dbReference type="InterPro" id="IPR053998">
    <property type="entry name" value="ACDH-11_C"/>
</dbReference>
<comment type="similarity">
    <text evidence="1 4">Belongs to the acyl-CoA dehydrogenase family.</text>
</comment>
<evidence type="ECO:0000256" key="1">
    <source>
        <dbReference type="ARBA" id="ARBA00009347"/>
    </source>
</evidence>
<comment type="caution">
    <text evidence="9">The sequence shown here is derived from an EMBL/GenBank/DDBJ whole genome shotgun (WGS) entry which is preliminary data.</text>
</comment>
<dbReference type="AlphaFoldDB" id="A0AAW2ZB12"/>
<dbReference type="InterPro" id="IPR041504">
    <property type="entry name" value="AidB_N"/>
</dbReference>
<evidence type="ECO:0000259" key="6">
    <source>
        <dbReference type="Pfam" id="PF02770"/>
    </source>
</evidence>
<dbReference type="Proteomes" id="UP001431209">
    <property type="component" value="Unassembled WGS sequence"/>
</dbReference>
<feature type="domain" description="Acyl-CoA oxidase/dehydrogenase middle" evidence="6">
    <location>
        <begin position="145"/>
        <end position="256"/>
    </location>
</feature>
<sequence>MSHAPYTDSWNQEPPRIYNPYLTDTSLLDILHTKLSKEIREKVNDDLVRFGKRCITEIKNLGDQAENHHPKLHHFDAWQRRVDEIETSTAWKRLNDISAEEGLVSTGFNRKVLVKISLSRSNLNCRKPTKDLPAQIPKYFWTSGQWMTEKRGGSDVSLATRTVAFPNKNQDFNTDHELNGVKFFTSATDSQMTFTLARIVPDRKDINEKELDKIPLSLFFVKMRDEATNQLNGIQIHKLKQKLGTKALPTAELSLVNTKALLVGQPGRGISNISYMLNITRLYNSISAVSRMRRVVNIARDYAQRRIAFGRTLSELPLHARTLSELECEVRGCLHLVMDQVDRMGRLEHAELNNKSIDPIEATLLRLLIPVTKLYTAKKCVAVVSEGLECLGGQGYIEDTGVPVYLRDSQVLSIWEGTTNVLSMDVLRVLQKQPDAIQTFLQRVVQNCKVNQKKLSEQDELRVKYCTKNILSSVDQLKSDLLYASKQKLIELCSRQLSMSIAHIYIASLLLVHCGENKSDRTDVSADVQCLYQYVTMHAPLCKIVGPAVSGETLSDIVSRERLLVSDSNGSGRFGSKVDEVIFTPYGIKSRM</sequence>
<proteinExistence type="inferred from homology"/>
<keyword evidence="3 4" id="KW-0274">FAD</keyword>
<keyword evidence="4" id="KW-0560">Oxidoreductase</keyword>
<dbReference type="GO" id="GO:0003995">
    <property type="term" value="F:acyl-CoA dehydrogenase activity"/>
    <property type="evidence" value="ECO:0007669"/>
    <property type="project" value="TreeGrafter"/>
</dbReference>
<dbReference type="Pfam" id="PF00441">
    <property type="entry name" value="Acyl-CoA_dh_1"/>
    <property type="match status" value="1"/>
</dbReference>
<keyword evidence="2 4" id="KW-0285">Flavoprotein</keyword>